<dbReference type="NCBIfam" id="TIGR01446">
    <property type="entry name" value="DnaD_dom"/>
    <property type="match status" value="1"/>
</dbReference>
<dbReference type="SUPFAM" id="SSF158499">
    <property type="entry name" value="DnaD domain-like"/>
    <property type="match status" value="1"/>
</dbReference>
<dbReference type="EMBL" id="BQXS01005957">
    <property type="protein sequence ID" value="GKT16262.1"/>
    <property type="molecule type" value="Genomic_DNA"/>
</dbReference>
<sequence>MGLVQLSEAGDDPHEFDITFIPIRQKYLDSNYVTADKAKVKKAVASRAVSPERLNVYERNEENRRLRQFVEGLVQRELQLKELINLYEFVEDIGLGYELVKFGFDYAQQLGKLNRRGSFNYVYRVLEGWKGAGIQTIEEAENHIEMRSAKYRFAYELERVIGASGSANALSKLIEKWKKDYDYDEIFIKTVAEYLRSTRSKLVPINLDEYFKELDGKNIRSIEEFKTYLSAGEYYYGLMKATGIWEMIRHILIEQKKRKTRLTLAGAEAVLKEAHQLGIKSIEEYNRHLLKQPASATSSAKGPVKKGNFGKFAQRDKSSLGKLVKSARKADRRSEES</sequence>
<feature type="domain" description="DnaB/C C-terminal" evidence="2">
    <location>
        <begin position="68"/>
        <end position="144"/>
    </location>
</feature>
<protein>
    <recommendedName>
        <fullName evidence="2">DnaB/C C-terminal domain-containing protein</fullName>
    </recommendedName>
</protein>
<organism evidence="3 4">
    <name type="scientific">Aduncisulcus paluster</name>
    <dbReference type="NCBI Taxonomy" id="2918883"/>
    <lineage>
        <taxon>Eukaryota</taxon>
        <taxon>Metamonada</taxon>
        <taxon>Carpediemonas-like organisms</taxon>
        <taxon>Aduncisulcus</taxon>
    </lineage>
</organism>
<reference evidence="3" key="1">
    <citation type="submission" date="2022-03" db="EMBL/GenBank/DDBJ databases">
        <title>Draft genome sequence of Aduncisulcus paluster, a free-living microaerophilic Fornicata.</title>
        <authorList>
            <person name="Yuyama I."/>
            <person name="Kume K."/>
            <person name="Tamura T."/>
            <person name="Inagaki Y."/>
            <person name="Hashimoto T."/>
        </authorList>
    </citation>
    <scope>NUCLEOTIDE SEQUENCE</scope>
    <source>
        <strain evidence="3">NY0171</strain>
    </source>
</reference>
<feature type="region of interest" description="Disordered" evidence="1">
    <location>
        <begin position="293"/>
        <end position="337"/>
    </location>
</feature>
<evidence type="ECO:0000313" key="3">
    <source>
        <dbReference type="EMBL" id="GKT16262.1"/>
    </source>
</evidence>
<proteinExistence type="predicted"/>
<name>A0ABQ5JUA4_9EUKA</name>
<comment type="caution">
    <text evidence="3">The sequence shown here is derived from an EMBL/GenBank/DDBJ whole genome shotgun (WGS) entry which is preliminary data.</text>
</comment>
<dbReference type="Proteomes" id="UP001057375">
    <property type="component" value="Unassembled WGS sequence"/>
</dbReference>
<dbReference type="Gene3D" id="1.10.10.630">
    <property type="entry name" value="DnaD domain-like"/>
    <property type="match status" value="1"/>
</dbReference>
<evidence type="ECO:0000259" key="2">
    <source>
        <dbReference type="Pfam" id="PF07261"/>
    </source>
</evidence>
<dbReference type="InterPro" id="IPR034829">
    <property type="entry name" value="DnaD-like_sf"/>
</dbReference>
<gene>
    <name evidence="3" type="ORF">ADUPG1_004127</name>
</gene>
<dbReference type="InterPro" id="IPR006343">
    <property type="entry name" value="DnaB/C_C"/>
</dbReference>
<accession>A0ABQ5JUA4</accession>
<keyword evidence="4" id="KW-1185">Reference proteome</keyword>
<evidence type="ECO:0000256" key="1">
    <source>
        <dbReference type="SAM" id="MobiDB-lite"/>
    </source>
</evidence>
<evidence type="ECO:0000313" key="4">
    <source>
        <dbReference type="Proteomes" id="UP001057375"/>
    </source>
</evidence>
<feature type="compositionally biased region" description="Basic and acidic residues" evidence="1">
    <location>
        <begin position="328"/>
        <end position="337"/>
    </location>
</feature>
<dbReference type="Pfam" id="PF07261">
    <property type="entry name" value="DnaB_2"/>
    <property type="match status" value="1"/>
</dbReference>